<gene>
    <name evidence="1" type="ORF">OGATHE_003307</name>
</gene>
<name>A0A9P8P3E4_9ASCO</name>
<reference evidence="1" key="2">
    <citation type="submission" date="2021-01" db="EMBL/GenBank/DDBJ databases">
        <authorList>
            <person name="Schikora-Tamarit M.A."/>
        </authorList>
    </citation>
    <scope>NUCLEOTIDE SEQUENCE</scope>
    <source>
        <strain evidence="1">NCAIM Y.01608</strain>
    </source>
</reference>
<keyword evidence="2" id="KW-1185">Reference proteome</keyword>
<comment type="caution">
    <text evidence="1">The sequence shown here is derived from an EMBL/GenBank/DDBJ whole genome shotgun (WGS) entry which is preliminary data.</text>
</comment>
<protein>
    <submittedName>
        <fullName evidence="1">Uncharacterized protein</fullName>
    </submittedName>
</protein>
<dbReference type="Proteomes" id="UP000788993">
    <property type="component" value="Unassembled WGS sequence"/>
</dbReference>
<proteinExistence type="predicted"/>
<reference evidence="1" key="1">
    <citation type="journal article" date="2021" name="Open Biol.">
        <title>Shared evolutionary footprints suggest mitochondrial oxidative damage underlies multiple complex I losses in fungi.</title>
        <authorList>
            <person name="Schikora-Tamarit M.A."/>
            <person name="Marcet-Houben M."/>
            <person name="Nosek J."/>
            <person name="Gabaldon T."/>
        </authorList>
    </citation>
    <scope>NUCLEOTIDE SEQUENCE</scope>
    <source>
        <strain evidence="1">NCAIM Y.01608</strain>
    </source>
</reference>
<sequence>MAAALWPIEASMIVIDAVAPRTAPDLAATSTHIPPIPQRMHNMELKAKLVYGATHFQGKRGIHPYSKLASKNRVNTKLAIRI</sequence>
<dbReference type="AlphaFoldDB" id="A0A9P8P3E4"/>
<accession>A0A9P8P3E4</accession>
<evidence type="ECO:0000313" key="2">
    <source>
        <dbReference type="Proteomes" id="UP000788993"/>
    </source>
</evidence>
<dbReference type="EMBL" id="JAEUBD010001178">
    <property type="protein sequence ID" value="KAH3664492.1"/>
    <property type="molecule type" value="Genomic_DNA"/>
</dbReference>
<organism evidence="1 2">
    <name type="scientific">Ogataea polymorpha</name>
    <dbReference type="NCBI Taxonomy" id="460523"/>
    <lineage>
        <taxon>Eukaryota</taxon>
        <taxon>Fungi</taxon>
        <taxon>Dikarya</taxon>
        <taxon>Ascomycota</taxon>
        <taxon>Saccharomycotina</taxon>
        <taxon>Pichiomycetes</taxon>
        <taxon>Pichiales</taxon>
        <taxon>Pichiaceae</taxon>
        <taxon>Ogataea</taxon>
    </lineage>
</organism>
<evidence type="ECO:0000313" key="1">
    <source>
        <dbReference type="EMBL" id="KAH3664492.1"/>
    </source>
</evidence>